<reference evidence="2 3" key="1">
    <citation type="submission" date="2016-07" db="EMBL/GenBank/DDBJ databases">
        <title>Pervasive Adenine N6-methylation of Active Genes in Fungi.</title>
        <authorList>
            <consortium name="DOE Joint Genome Institute"/>
            <person name="Mondo S.J."/>
            <person name="Dannebaum R.O."/>
            <person name="Kuo R.C."/>
            <person name="Labutti K."/>
            <person name="Haridas S."/>
            <person name="Kuo A."/>
            <person name="Salamov A."/>
            <person name="Ahrendt S.R."/>
            <person name="Lipzen A."/>
            <person name="Sullivan W."/>
            <person name="Andreopoulos W.B."/>
            <person name="Clum A."/>
            <person name="Lindquist E."/>
            <person name="Daum C."/>
            <person name="Ramamoorthy G.K."/>
            <person name="Gryganskyi A."/>
            <person name="Culley D."/>
            <person name="Magnuson J.K."/>
            <person name="James T.Y."/>
            <person name="O'Malley M.A."/>
            <person name="Stajich J.E."/>
            <person name="Spatafora J.W."/>
            <person name="Visel A."/>
            <person name="Grigoriev I.V."/>
        </authorList>
    </citation>
    <scope>NUCLEOTIDE SEQUENCE [LARGE SCALE GENOMIC DNA]</scope>
    <source>
        <strain evidence="2 3">CBS 129021</strain>
    </source>
</reference>
<name>A0A1Y2EI34_9PEZI</name>
<evidence type="ECO:0000313" key="3">
    <source>
        <dbReference type="Proteomes" id="UP000193689"/>
    </source>
</evidence>
<evidence type="ECO:0000313" key="2">
    <source>
        <dbReference type="EMBL" id="ORY71223.1"/>
    </source>
</evidence>
<comment type="caution">
    <text evidence="2">The sequence shown here is derived from an EMBL/GenBank/DDBJ whole genome shotgun (WGS) entry which is preliminary data.</text>
</comment>
<gene>
    <name evidence="2" type="ORF">BCR38DRAFT_404336</name>
</gene>
<dbReference type="InParanoid" id="A0A1Y2EI34"/>
<evidence type="ECO:0000256" key="1">
    <source>
        <dbReference type="SAM" id="MobiDB-lite"/>
    </source>
</evidence>
<feature type="region of interest" description="Disordered" evidence="1">
    <location>
        <begin position="69"/>
        <end position="90"/>
    </location>
</feature>
<dbReference type="Proteomes" id="UP000193689">
    <property type="component" value="Unassembled WGS sequence"/>
</dbReference>
<organism evidence="2 3">
    <name type="scientific">Pseudomassariella vexata</name>
    <dbReference type="NCBI Taxonomy" id="1141098"/>
    <lineage>
        <taxon>Eukaryota</taxon>
        <taxon>Fungi</taxon>
        <taxon>Dikarya</taxon>
        <taxon>Ascomycota</taxon>
        <taxon>Pezizomycotina</taxon>
        <taxon>Sordariomycetes</taxon>
        <taxon>Xylariomycetidae</taxon>
        <taxon>Amphisphaeriales</taxon>
        <taxon>Pseudomassariaceae</taxon>
        <taxon>Pseudomassariella</taxon>
    </lineage>
</organism>
<dbReference type="EMBL" id="MCFJ01000001">
    <property type="protein sequence ID" value="ORY71223.1"/>
    <property type="molecule type" value="Genomic_DNA"/>
</dbReference>
<accession>A0A1Y2EI34</accession>
<proteinExistence type="predicted"/>
<dbReference type="GeneID" id="63774049"/>
<keyword evidence="3" id="KW-1185">Reference proteome</keyword>
<dbReference type="AlphaFoldDB" id="A0A1Y2EI34"/>
<sequence>MLLWHIPKRPEAWRPRTSTQTTLERLSIFVNRLDCLVITRFWTPWQSGLVTLEDGWDQQSIGHLRSRQIENDRFGKGGGGGSQTNETHETNKTRWMVTETCCHAESQFVMGTVDSRQYEFWFPFADIPLTNLVLTSAAVRRHQQRVWTIACIPPPDLARFEPARPAGRLHSSEDPRLCGLSVTRWRNSCDCAMPKEKRTSQSRLLLILPVVDTRVLRRIESHAKPMRHLQKSHRIAWAACHCSRPEQTLGVPSTTGISMLVLVPSSLETRPGMGATLVKRATEHDELSGARSSPARRGHRIIVDRRAFRDTDSIISVGWVGVVPSSYLGPRRKQNVALQHQVPSVAQDMQQQADHQYSCTIILPLNNTLNFLHCIENRGGYGAIRFGTDSSTRCSSKREVGSIYGGRCSRQRKRDKKACNTRNNAGHWQGRASQSVPAYCQGSPMVQGNRLGIDQVVVVRGSTLGCTICNNDTKWLNIKRR</sequence>
<protein>
    <submittedName>
        <fullName evidence="2">Uncharacterized protein</fullName>
    </submittedName>
</protein>
<dbReference type="RefSeq" id="XP_040720815.1">
    <property type="nucleotide sequence ID" value="XM_040857837.1"/>
</dbReference>